<evidence type="ECO:0000313" key="3">
    <source>
        <dbReference type="Proteomes" id="UP000494206"/>
    </source>
</evidence>
<feature type="compositionally biased region" description="Low complexity" evidence="1">
    <location>
        <begin position="28"/>
        <end position="68"/>
    </location>
</feature>
<sequence length="228" mass="26424">MAPMNNKRVTSHGNERQEQRPRAHRQANQRPPAQRQPSQRIQAQRQASQRHQAPRQIPQPPAAQLQQAQNQGFIPPVIQPVGTMDGTIGYFNYMSGGIWRNIPISRMQYENLMREGYLALQMHQPPPPRDEHDRADVPVAYFNIFVGDTWRHIPLNQMEYQLLMQQEHLALLIRDSRPQQPPIHFPRTLHEMYCQYGAGVPAVVAPWLINRENVEEQNGGAEQNEQQQ</sequence>
<dbReference type="EMBL" id="CADEPM010000014">
    <property type="protein sequence ID" value="CAB3411515.1"/>
    <property type="molecule type" value="Genomic_DNA"/>
</dbReference>
<comment type="caution">
    <text evidence="2">The sequence shown here is derived from an EMBL/GenBank/DDBJ whole genome shotgun (WGS) entry which is preliminary data.</text>
</comment>
<accession>A0A8S1FFS2</accession>
<keyword evidence="3" id="KW-1185">Reference proteome</keyword>
<dbReference type="AlphaFoldDB" id="A0A8S1FFS2"/>
<protein>
    <submittedName>
        <fullName evidence="2">Uncharacterized protein</fullName>
    </submittedName>
</protein>
<gene>
    <name evidence="2" type="ORF">CBOVIS_LOCUS12898</name>
</gene>
<organism evidence="2 3">
    <name type="scientific">Caenorhabditis bovis</name>
    <dbReference type="NCBI Taxonomy" id="2654633"/>
    <lineage>
        <taxon>Eukaryota</taxon>
        <taxon>Metazoa</taxon>
        <taxon>Ecdysozoa</taxon>
        <taxon>Nematoda</taxon>
        <taxon>Chromadorea</taxon>
        <taxon>Rhabditida</taxon>
        <taxon>Rhabditina</taxon>
        <taxon>Rhabditomorpha</taxon>
        <taxon>Rhabditoidea</taxon>
        <taxon>Rhabditidae</taxon>
        <taxon>Peloderinae</taxon>
        <taxon>Caenorhabditis</taxon>
    </lineage>
</organism>
<evidence type="ECO:0000313" key="2">
    <source>
        <dbReference type="EMBL" id="CAB3411515.1"/>
    </source>
</evidence>
<evidence type="ECO:0000256" key="1">
    <source>
        <dbReference type="SAM" id="MobiDB-lite"/>
    </source>
</evidence>
<reference evidence="2 3" key="1">
    <citation type="submission" date="2020-04" db="EMBL/GenBank/DDBJ databases">
        <authorList>
            <person name="Laetsch R D."/>
            <person name="Stevens L."/>
            <person name="Kumar S."/>
            <person name="Blaxter L. M."/>
        </authorList>
    </citation>
    <scope>NUCLEOTIDE SEQUENCE [LARGE SCALE GENOMIC DNA]</scope>
</reference>
<proteinExistence type="predicted"/>
<dbReference type="Proteomes" id="UP000494206">
    <property type="component" value="Unassembled WGS sequence"/>
</dbReference>
<name>A0A8S1FFS2_9PELO</name>
<feature type="region of interest" description="Disordered" evidence="1">
    <location>
        <begin position="1"/>
        <end position="68"/>
    </location>
</feature>